<dbReference type="PANTHER" id="PTHR46268:SF15">
    <property type="entry name" value="UNIVERSAL STRESS PROTEIN HP_0031"/>
    <property type="match status" value="1"/>
</dbReference>
<sequence length="281" mass="30192">MTTLLKDIAVLFDASEPGQHVLEIASRLAGSHKSHLIGITALTQEPAPIQAGFAKGSAIHEVIVRQQSAMAAHAVQLGQSLTRALHRHDASGEFRVISHAESSSESSLHALYCDLLVVSHPDIAGSPLSWSAPQILRQSGVPILIIPFGWRDRPVGKRVLVAWNGSRQSRRAIADAMPMLMSAKEVTLLLIDPERTAELHGDAPGTDMAAYLARHHVKVELKRVISGGLPVAEVIVSHAKASQCDMVVFGAYSRPKLSESLFGGVTKTLLTEVPIPLFVSQ</sequence>
<dbReference type="Pfam" id="PF00582">
    <property type="entry name" value="Usp"/>
    <property type="match status" value="1"/>
</dbReference>
<proteinExistence type="inferred from homology"/>
<dbReference type="InterPro" id="IPR006015">
    <property type="entry name" value="Universal_stress_UspA"/>
</dbReference>
<keyword evidence="4" id="KW-1185">Reference proteome</keyword>
<organism evidence="3 4">
    <name type="scientific">Stenotrophomonas humi</name>
    <dbReference type="NCBI Taxonomy" id="405444"/>
    <lineage>
        <taxon>Bacteria</taxon>
        <taxon>Pseudomonadati</taxon>
        <taxon>Pseudomonadota</taxon>
        <taxon>Gammaproteobacteria</taxon>
        <taxon>Lysobacterales</taxon>
        <taxon>Lysobacteraceae</taxon>
        <taxon>Stenotrophomonas</taxon>
    </lineage>
</organism>
<dbReference type="EMBL" id="LDJI01000006">
    <property type="protein sequence ID" value="KRG65520.1"/>
    <property type="molecule type" value="Genomic_DNA"/>
</dbReference>
<comment type="caution">
    <text evidence="3">The sequence shown here is derived from an EMBL/GenBank/DDBJ whole genome shotgun (WGS) entry which is preliminary data.</text>
</comment>
<dbReference type="PATRIC" id="fig|405444.3.peg.3246"/>
<feature type="domain" description="UspA" evidence="2">
    <location>
        <begin position="157"/>
        <end position="279"/>
    </location>
</feature>
<dbReference type="Proteomes" id="UP000050864">
    <property type="component" value="Unassembled WGS sequence"/>
</dbReference>
<evidence type="ECO:0000256" key="1">
    <source>
        <dbReference type="ARBA" id="ARBA00008791"/>
    </source>
</evidence>
<dbReference type="InterPro" id="IPR006016">
    <property type="entry name" value="UspA"/>
</dbReference>
<accession>A0A0R0C887</accession>
<dbReference type="Gene3D" id="3.40.50.12370">
    <property type="match status" value="1"/>
</dbReference>
<protein>
    <recommendedName>
        <fullName evidence="2">UspA domain-containing protein</fullName>
    </recommendedName>
</protein>
<dbReference type="OrthoDB" id="9804721at2"/>
<evidence type="ECO:0000313" key="3">
    <source>
        <dbReference type="EMBL" id="KRG65520.1"/>
    </source>
</evidence>
<dbReference type="STRING" id="405444.ABB26_02920"/>
<dbReference type="CDD" id="cd00293">
    <property type="entry name" value="USP-like"/>
    <property type="match status" value="1"/>
</dbReference>
<dbReference type="PANTHER" id="PTHR46268">
    <property type="entry name" value="STRESS RESPONSE PROTEIN NHAX"/>
    <property type="match status" value="1"/>
</dbReference>
<dbReference type="AlphaFoldDB" id="A0A0R0C887"/>
<evidence type="ECO:0000313" key="4">
    <source>
        <dbReference type="Proteomes" id="UP000050864"/>
    </source>
</evidence>
<dbReference type="RefSeq" id="WP_057632079.1">
    <property type="nucleotide sequence ID" value="NZ_LDJI01000006.1"/>
</dbReference>
<dbReference type="PRINTS" id="PR01438">
    <property type="entry name" value="UNVRSLSTRESS"/>
</dbReference>
<dbReference type="SUPFAM" id="SSF52402">
    <property type="entry name" value="Adenine nucleotide alpha hydrolases-like"/>
    <property type="match status" value="2"/>
</dbReference>
<name>A0A0R0C887_9GAMM</name>
<evidence type="ECO:0000259" key="2">
    <source>
        <dbReference type="Pfam" id="PF00582"/>
    </source>
</evidence>
<gene>
    <name evidence="3" type="ORF">ABB26_02920</name>
</gene>
<reference evidence="3 4" key="1">
    <citation type="submission" date="2015-05" db="EMBL/GenBank/DDBJ databases">
        <title>Genome sequencing and analysis of members of genus Stenotrophomonas.</title>
        <authorList>
            <person name="Patil P.P."/>
            <person name="Midha S."/>
            <person name="Patil P.B."/>
        </authorList>
    </citation>
    <scope>NUCLEOTIDE SEQUENCE [LARGE SCALE GENOMIC DNA]</scope>
    <source>
        <strain evidence="3 4">DSM 18929</strain>
    </source>
</reference>
<comment type="similarity">
    <text evidence="1">Belongs to the universal stress protein A family.</text>
</comment>